<dbReference type="Proteomes" id="UP000238655">
    <property type="component" value="Chromosome 2"/>
</dbReference>
<reference evidence="3 4" key="1">
    <citation type="submission" date="2018-01" db="EMBL/GenBank/DDBJ databases">
        <title>Successful Treatment of Persistent Burkholderia cepacia Bacteremia with Ceftazidime-Avibactam.</title>
        <authorList>
            <person name="Tamma P."/>
            <person name="Fan Y."/>
            <person name="Bergman Y."/>
            <person name="Sick-Samuels A."/>
            <person name="Hsu A."/>
            <person name="Timp W."/>
            <person name="Simner P."/>
        </authorList>
    </citation>
    <scope>NUCLEOTIDE SEQUENCE [LARGE SCALE GENOMIC DNA]</scope>
    <source>
        <strain evidence="3 4">170816</strain>
    </source>
</reference>
<dbReference type="EMBL" id="PQVP01000001">
    <property type="protein sequence ID" value="POZ86105.1"/>
    <property type="molecule type" value="Genomic_DNA"/>
</dbReference>
<feature type="domain" description="Antitoxin Xre/MbcA/ParS-like toxin-binding" evidence="2">
    <location>
        <begin position="126"/>
        <end position="172"/>
    </location>
</feature>
<dbReference type="AlphaFoldDB" id="A0A2S5E492"/>
<name>A0A2S5E492_9BURK</name>
<dbReference type="Pfam" id="PF09722">
    <property type="entry name" value="Xre_MbcA_ParS_C"/>
    <property type="match status" value="1"/>
</dbReference>
<proteinExistence type="predicted"/>
<evidence type="ECO:0000313" key="4">
    <source>
        <dbReference type="Proteomes" id="UP000238655"/>
    </source>
</evidence>
<feature type="region of interest" description="Disordered" evidence="1">
    <location>
        <begin position="47"/>
        <end position="69"/>
    </location>
</feature>
<evidence type="ECO:0000256" key="1">
    <source>
        <dbReference type="SAM" id="MobiDB-lite"/>
    </source>
</evidence>
<sequence>MWKSWCSLQAARVRLLSLSQRDQDPVLERKCLVPEYPRRSHRAALGVAPLMDSMTATGPNGRRRSPSDTTRIQFNVNDRYNQSDQADSATLTLPNQSILRELARAARVLPTESDRLASLRDTFQLAVELFECEVLAAQWIELPHTELAGQKPLECLDTDQGHDRIRTLLIRAIHGVCA</sequence>
<accession>A0A2S5E492</accession>
<gene>
    <name evidence="3" type="ORF">C3743_06235</name>
</gene>
<protein>
    <submittedName>
        <fullName evidence="3">DUF2384 domain-containing protein</fullName>
    </submittedName>
</protein>
<comment type="caution">
    <text evidence="3">The sequence shown here is derived from an EMBL/GenBank/DDBJ whole genome shotgun (WGS) entry which is preliminary data.</text>
</comment>
<evidence type="ECO:0000259" key="2">
    <source>
        <dbReference type="Pfam" id="PF09722"/>
    </source>
</evidence>
<organism evidence="3 4">
    <name type="scientific">Burkholderia contaminans</name>
    <dbReference type="NCBI Taxonomy" id="488447"/>
    <lineage>
        <taxon>Bacteria</taxon>
        <taxon>Pseudomonadati</taxon>
        <taxon>Pseudomonadota</taxon>
        <taxon>Betaproteobacteria</taxon>
        <taxon>Burkholderiales</taxon>
        <taxon>Burkholderiaceae</taxon>
        <taxon>Burkholderia</taxon>
        <taxon>Burkholderia cepacia complex</taxon>
    </lineage>
</organism>
<evidence type="ECO:0000313" key="3">
    <source>
        <dbReference type="EMBL" id="POZ86105.1"/>
    </source>
</evidence>
<dbReference type="InterPro" id="IPR024467">
    <property type="entry name" value="Xre/MbcA/ParS-like_toxin-bd"/>
</dbReference>